<dbReference type="Proteomes" id="UP001629432">
    <property type="component" value="Unassembled WGS sequence"/>
</dbReference>
<dbReference type="RefSeq" id="WP_408242081.1">
    <property type="nucleotide sequence ID" value="NZ_JAQQCF010000061.1"/>
</dbReference>
<dbReference type="EMBL" id="JAQQCF010000061">
    <property type="protein sequence ID" value="MFM0642200.1"/>
    <property type="molecule type" value="Genomic_DNA"/>
</dbReference>
<gene>
    <name evidence="1" type="ORF">PQQ63_36550</name>
</gene>
<organism evidence="1 2">
    <name type="scientific">Paraburkholderia metrosideri</name>
    <dbReference type="NCBI Taxonomy" id="580937"/>
    <lineage>
        <taxon>Bacteria</taxon>
        <taxon>Pseudomonadati</taxon>
        <taxon>Pseudomonadota</taxon>
        <taxon>Betaproteobacteria</taxon>
        <taxon>Burkholderiales</taxon>
        <taxon>Burkholderiaceae</taxon>
        <taxon>Paraburkholderia</taxon>
    </lineage>
</organism>
<evidence type="ECO:0008006" key="3">
    <source>
        <dbReference type="Google" id="ProtNLM"/>
    </source>
</evidence>
<comment type="caution">
    <text evidence="1">The sequence shown here is derived from an EMBL/GenBank/DDBJ whole genome shotgun (WGS) entry which is preliminary data.</text>
</comment>
<proteinExistence type="predicted"/>
<evidence type="ECO:0000313" key="1">
    <source>
        <dbReference type="EMBL" id="MFM0642200.1"/>
    </source>
</evidence>
<reference evidence="1 2" key="1">
    <citation type="journal article" date="2024" name="Chem. Sci.">
        <title>Discovery of megapolipeptins by genome mining of a Burkholderiales bacteria collection.</title>
        <authorList>
            <person name="Paulo B.S."/>
            <person name="Recchia M.J.J."/>
            <person name="Lee S."/>
            <person name="Fergusson C.H."/>
            <person name="Romanowski S.B."/>
            <person name="Hernandez A."/>
            <person name="Krull N."/>
            <person name="Liu D.Y."/>
            <person name="Cavanagh H."/>
            <person name="Bos A."/>
            <person name="Gray C.A."/>
            <person name="Murphy B.T."/>
            <person name="Linington R.G."/>
            <person name="Eustaquio A.S."/>
        </authorList>
    </citation>
    <scope>NUCLEOTIDE SEQUENCE [LARGE SCALE GENOMIC DNA]</scope>
    <source>
        <strain evidence="1 2">RL17-338-BIC-A</strain>
    </source>
</reference>
<name>A0ABW9E4B0_9BURK</name>
<keyword evidence="2" id="KW-1185">Reference proteome</keyword>
<evidence type="ECO:0000313" key="2">
    <source>
        <dbReference type="Proteomes" id="UP001629432"/>
    </source>
</evidence>
<sequence length="119" mass="13383">MRGDEKRVVEAFRTYLLSEGWSVRTEVDHIDVVATRGDHHLYAEAKGRTGRNGPLDVDTMYGQLLRRMSQDEVGLSSFAVVVPEEMARAATRVPARVRGLLNIQIYAVSDTNDVRHIES</sequence>
<accession>A0ABW9E4B0</accession>
<protein>
    <recommendedName>
        <fullName evidence="3">Endonuclease</fullName>
    </recommendedName>
</protein>